<evidence type="ECO:0000313" key="4">
    <source>
        <dbReference type="Proteomes" id="UP000011715"/>
    </source>
</evidence>
<evidence type="ECO:0000313" key="2">
    <source>
        <dbReference type="EMBL" id="KLU87343.1"/>
    </source>
</evidence>
<keyword evidence="1" id="KW-0472">Membrane</keyword>
<dbReference type="VEuPathDB" id="FungiDB:MAPG_06343"/>
<keyword evidence="1" id="KW-0812">Transmembrane</keyword>
<reference evidence="3" key="5">
    <citation type="submission" date="2015-06" db="UniProtKB">
        <authorList>
            <consortium name="EnsemblFungi"/>
        </authorList>
    </citation>
    <scope>IDENTIFICATION</scope>
    <source>
        <strain evidence="3">ATCC 64411</strain>
    </source>
</reference>
<organism evidence="3 4">
    <name type="scientific">Magnaporthiopsis poae (strain ATCC 64411 / 73-15)</name>
    <name type="common">Kentucky bluegrass fungus</name>
    <name type="synonym">Magnaporthe poae</name>
    <dbReference type="NCBI Taxonomy" id="644358"/>
    <lineage>
        <taxon>Eukaryota</taxon>
        <taxon>Fungi</taxon>
        <taxon>Dikarya</taxon>
        <taxon>Ascomycota</taxon>
        <taxon>Pezizomycotina</taxon>
        <taxon>Sordariomycetes</taxon>
        <taxon>Sordariomycetidae</taxon>
        <taxon>Magnaporthales</taxon>
        <taxon>Magnaporthaceae</taxon>
        <taxon>Magnaporthiopsis</taxon>
    </lineage>
</organism>
<evidence type="ECO:0000313" key="3">
    <source>
        <dbReference type="EnsemblFungi" id="MAPG_06343T0"/>
    </source>
</evidence>
<dbReference type="AlphaFoldDB" id="A0A0C4E1S4"/>
<gene>
    <name evidence="2" type="ORF">MAPG_06343</name>
</gene>
<proteinExistence type="predicted"/>
<dbReference type="EMBL" id="ADBL01001537">
    <property type="status" value="NOT_ANNOTATED_CDS"/>
    <property type="molecule type" value="Genomic_DNA"/>
</dbReference>
<reference evidence="2" key="3">
    <citation type="submission" date="2011-03" db="EMBL/GenBank/DDBJ databases">
        <title>Annotation of Magnaporthe poae ATCC 64411.</title>
        <authorList>
            <person name="Ma L.-J."/>
            <person name="Dead R."/>
            <person name="Young S.K."/>
            <person name="Zeng Q."/>
            <person name="Gargeya S."/>
            <person name="Fitzgerald M."/>
            <person name="Haas B."/>
            <person name="Abouelleil A."/>
            <person name="Alvarado L."/>
            <person name="Arachchi H.M."/>
            <person name="Berlin A."/>
            <person name="Brown A."/>
            <person name="Chapman S.B."/>
            <person name="Chen Z."/>
            <person name="Dunbar C."/>
            <person name="Freedman E."/>
            <person name="Gearin G."/>
            <person name="Gellesch M."/>
            <person name="Goldberg J."/>
            <person name="Griggs A."/>
            <person name="Gujja S."/>
            <person name="Heiman D."/>
            <person name="Howarth C."/>
            <person name="Larson L."/>
            <person name="Lui A."/>
            <person name="MacDonald P.J.P."/>
            <person name="Mehta T."/>
            <person name="Montmayeur A."/>
            <person name="Murphy C."/>
            <person name="Neiman D."/>
            <person name="Pearson M."/>
            <person name="Priest M."/>
            <person name="Roberts A."/>
            <person name="Saif S."/>
            <person name="Shea T."/>
            <person name="Shenoy N."/>
            <person name="Sisk P."/>
            <person name="Stolte C."/>
            <person name="Sykes S."/>
            <person name="Yandava C."/>
            <person name="Wortman J."/>
            <person name="Nusbaum C."/>
            <person name="Birren B."/>
        </authorList>
    </citation>
    <scope>NUCLEOTIDE SEQUENCE</scope>
    <source>
        <strain evidence="2">ATCC 64411</strain>
    </source>
</reference>
<reference evidence="4" key="2">
    <citation type="submission" date="2010-05" db="EMBL/GenBank/DDBJ databases">
        <title>The genome sequence of Magnaporthe poae strain ATCC 64411.</title>
        <authorList>
            <person name="Ma L.-J."/>
            <person name="Dead R."/>
            <person name="Young S."/>
            <person name="Zeng Q."/>
            <person name="Koehrsen M."/>
            <person name="Alvarado L."/>
            <person name="Berlin A."/>
            <person name="Chapman S.B."/>
            <person name="Chen Z."/>
            <person name="Freedman E."/>
            <person name="Gellesch M."/>
            <person name="Goldberg J."/>
            <person name="Griggs A."/>
            <person name="Gujja S."/>
            <person name="Heilman E.R."/>
            <person name="Heiman D."/>
            <person name="Hepburn T."/>
            <person name="Howarth C."/>
            <person name="Jen D."/>
            <person name="Larson L."/>
            <person name="Mehta T."/>
            <person name="Neiman D."/>
            <person name="Pearson M."/>
            <person name="Roberts A."/>
            <person name="Saif S."/>
            <person name="Shea T."/>
            <person name="Shenoy N."/>
            <person name="Sisk P."/>
            <person name="Stolte C."/>
            <person name="Sykes S."/>
            <person name="Walk T."/>
            <person name="White J."/>
            <person name="Yandava C."/>
            <person name="Haas B."/>
            <person name="Nusbaum C."/>
            <person name="Birren B."/>
        </authorList>
    </citation>
    <scope>NUCLEOTIDE SEQUENCE [LARGE SCALE GENOMIC DNA]</scope>
    <source>
        <strain evidence="4">ATCC 64411 / 73-15</strain>
    </source>
</reference>
<keyword evidence="4" id="KW-1185">Reference proteome</keyword>
<reference evidence="3" key="4">
    <citation type="journal article" date="2015" name="G3 (Bethesda)">
        <title>Genome sequences of three phytopathogenic species of the Magnaporthaceae family of fungi.</title>
        <authorList>
            <person name="Okagaki L.H."/>
            <person name="Nunes C.C."/>
            <person name="Sailsbery J."/>
            <person name="Clay B."/>
            <person name="Brown D."/>
            <person name="John T."/>
            <person name="Oh Y."/>
            <person name="Young N."/>
            <person name="Fitzgerald M."/>
            <person name="Haas B.J."/>
            <person name="Zeng Q."/>
            <person name="Young S."/>
            <person name="Adiconis X."/>
            <person name="Fan L."/>
            <person name="Levin J.Z."/>
            <person name="Mitchell T.K."/>
            <person name="Okubara P.A."/>
            <person name="Farman M.L."/>
            <person name="Kohn L.M."/>
            <person name="Birren B."/>
            <person name="Ma L.-J."/>
            <person name="Dean R.A."/>
        </authorList>
    </citation>
    <scope>NUCLEOTIDE SEQUENCE</scope>
    <source>
        <strain evidence="3">ATCC 64411 / 73-15</strain>
    </source>
</reference>
<keyword evidence="1" id="KW-1133">Transmembrane helix</keyword>
<sequence length="231" mass="26809">MVVVVLSPYLAMTTQQTLHRDEWRKGICYVFTLNPTWTDTGGGGKQTDEQQQQHQQQHTILHDATIRKHTTTHPCHSSFFCHSLLAGSSEPAEDFFSFFFFSHDCIDIFDLALMKLGIGRLWEVIVALIFFPFSHFSLHTLIMFSFFLTSARSHIILKVVIRNRSRPTSFYLPYTHTHAHPVCLLWIFSPSSTHPFCHHFPSILTLIRDYMQPHPIFFFVRGPFACCFDGR</sequence>
<name>A0A0C4E1S4_MAGP6</name>
<dbReference type="EnsemblFungi" id="MAPG_06343T0">
    <property type="protein sequence ID" value="MAPG_06343T0"/>
    <property type="gene ID" value="MAPG_06343"/>
</dbReference>
<accession>A0A0C4E1S4</accession>
<feature type="transmembrane region" description="Helical" evidence="1">
    <location>
        <begin position="124"/>
        <end position="148"/>
    </location>
</feature>
<dbReference type="EMBL" id="GL876970">
    <property type="protein sequence ID" value="KLU87343.1"/>
    <property type="molecule type" value="Genomic_DNA"/>
</dbReference>
<evidence type="ECO:0000256" key="1">
    <source>
        <dbReference type="SAM" id="Phobius"/>
    </source>
</evidence>
<protein>
    <submittedName>
        <fullName evidence="2 3">Uncharacterized protein</fullName>
    </submittedName>
</protein>
<dbReference type="Proteomes" id="UP000011715">
    <property type="component" value="Unassembled WGS sequence"/>
</dbReference>
<reference evidence="2" key="1">
    <citation type="submission" date="2010-05" db="EMBL/GenBank/DDBJ databases">
        <title>The Genome Sequence of Magnaporthe poae strain ATCC 64411.</title>
        <authorList>
            <consortium name="The Broad Institute Genome Sequencing Platform"/>
            <consortium name="Broad Institute Genome Sequencing Center for Infectious Disease"/>
            <person name="Ma L.-J."/>
            <person name="Dead R."/>
            <person name="Young S."/>
            <person name="Zeng Q."/>
            <person name="Koehrsen M."/>
            <person name="Alvarado L."/>
            <person name="Berlin A."/>
            <person name="Chapman S.B."/>
            <person name="Chen Z."/>
            <person name="Freedman E."/>
            <person name="Gellesch M."/>
            <person name="Goldberg J."/>
            <person name="Griggs A."/>
            <person name="Gujja S."/>
            <person name="Heilman E.R."/>
            <person name="Heiman D."/>
            <person name="Hepburn T."/>
            <person name="Howarth C."/>
            <person name="Jen D."/>
            <person name="Larson L."/>
            <person name="Mehta T."/>
            <person name="Neiman D."/>
            <person name="Pearson M."/>
            <person name="Roberts A."/>
            <person name="Saif S."/>
            <person name="Shea T."/>
            <person name="Shenoy N."/>
            <person name="Sisk P."/>
            <person name="Stolte C."/>
            <person name="Sykes S."/>
            <person name="Walk T."/>
            <person name="White J."/>
            <person name="Yandava C."/>
            <person name="Haas B."/>
            <person name="Nusbaum C."/>
            <person name="Birren B."/>
        </authorList>
    </citation>
    <scope>NUCLEOTIDE SEQUENCE</scope>
    <source>
        <strain evidence="2">ATCC 64411</strain>
    </source>
</reference>